<evidence type="ECO:0000313" key="2">
    <source>
        <dbReference type="Proteomes" id="UP000789941"/>
    </source>
</evidence>
<name>A0A5E4LYJ9_9ARCH</name>
<evidence type="ECO:0008006" key="3">
    <source>
        <dbReference type="Google" id="ProtNLM"/>
    </source>
</evidence>
<reference evidence="1 2" key="1">
    <citation type="submission" date="2019-08" db="EMBL/GenBank/DDBJ databases">
        <authorList>
            <person name="Vazquez-Campos X."/>
        </authorList>
    </citation>
    <scope>NUCLEOTIDE SEQUENCE [LARGE SCALE GENOMIC DNA]</scope>
    <source>
        <strain evidence="1">LFW-283_2</strain>
    </source>
</reference>
<proteinExistence type="predicted"/>
<evidence type="ECO:0000313" key="1">
    <source>
        <dbReference type="EMBL" id="VVC04876.1"/>
    </source>
</evidence>
<accession>A0A5E4LYJ9</accession>
<dbReference type="EMBL" id="CABMJJ010000011">
    <property type="protein sequence ID" value="VVC04876.1"/>
    <property type="molecule type" value="Genomic_DNA"/>
</dbReference>
<sequence length="268" mass="29297">MFQRSIFVLMFLLSLSFAINIVSPSAHAIKDGDIIDLGTIGPGQTVSILIDPKVNEGGIHGIGGLYDQAIAEDLPRGWTSTQSKLYQNPLQVTITADPNTAEGDYVTKVIVVDENDGEKLGNVTFYVKVRITWDVMDFEVTPSYIKVGPGQPARFAIKITNKGSTSDVFEVSSAGSKRWEFKKPIFVPAESSKTVYYEIVGTEEETYQTTIKVVSLASSNIADEQNVTLFIRSNLLGDFKATNNGVLVFPIFESLTYSLAGFLSNFLG</sequence>
<organism evidence="1 2">
    <name type="scientific">Candidatus Bilamarchaeum dharawalense</name>
    <dbReference type="NCBI Taxonomy" id="2885759"/>
    <lineage>
        <taxon>Archaea</taxon>
        <taxon>Candidatus Micrarchaeota</taxon>
        <taxon>Candidatus Micrarchaeia</taxon>
        <taxon>Candidatus Anstonellales</taxon>
        <taxon>Candidatus Bilamarchaeaceae</taxon>
        <taxon>Candidatus Bilamarchaeum</taxon>
    </lineage>
</organism>
<comment type="caution">
    <text evidence="1">The sequence shown here is derived from an EMBL/GenBank/DDBJ whole genome shotgun (WGS) entry which is preliminary data.</text>
</comment>
<dbReference type="AlphaFoldDB" id="A0A5E4LYJ9"/>
<gene>
    <name evidence="1" type="ORF">LFW2832_01168</name>
</gene>
<protein>
    <recommendedName>
        <fullName evidence="3">NPCBM-associated, NEW3 domain of alpha-galactosidase</fullName>
    </recommendedName>
</protein>
<dbReference type="Proteomes" id="UP000789941">
    <property type="component" value="Unassembled WGS sequence"/>
</dbReference>